<evidence type="ECO:0000256" key="9">
    <source>
        <dbReference type="SAM" id="SignalP"/>
    </source>
</evidence>
<dbReference type="InterPro" id="IPR036909">
    <property type="entry name" value="Cyt_c-like_dom_sf"/>
</dbReference>
<evidence type="ECO:0000256" key="3">
    <source>
        <dbReference type="ARBA" id="ARBA00022617"/>
    </source>
</evidence>
<feature type="signal peptide" evidence="9">
    <location>
        <begin position="1"/>
        <end position="18"/>
    </location>
</feature>
<accession>A0ABT1QU40</accession>
<keyword evidence="5" id="KW-0574">Periplasm</keyword>
<keyword evidence="6" id="KW-0249">Electron transport</keyword>
<evidence type="ECO:0000256" key="5">
    <source>
        <dbReference type="ARBA" id="ARBA00022764"/>
    </source>
</evidence>
<dbReference type="PROSITE" id="PS51007">
    <property type="entry name" value="CYTC"/>
    <property type="match status" value="2"/>
</dbReference>
<dbReference type="Gene3D" id="1.10.760.10">
    <property type="entry name" value="Cytochrome c-like domain"/>
    <property type="match status" value="2"/>
</dbReference>
<protein>
    <submittedName>
        <fullName evidence="11">C-type cytochrome</fullName>
    </submittedName>
</protein>
<dbReference type="EMBL" id="JANFQO010000012">
    <property type="protein sequence ID" value="MCQ4165817.1"/>
    <property type="molecule type" value="Genomic_DNA"/>
</dbReference>
<sequence>MKRITALGLLCAAALATAGPPDLRRAGRIEGDAAAGAAKVAVCVACHGPEGNSVVPAFPALAGQRAAYLYQSLAGFQRRADPASPMTAQVKDLSDADLRNIAAYFASRPRTPAAPATAAGSGEGARLFREGDSARGIPPCQGCHGAVAGGHPLAGTAPRYDYYPALAAQHSDYLIARLGHYRDGRIADTSNAQIMRGVAHNLDDAAIRALAEWLAATPR</sequence>
<feature type="domain" description="Cytochrome c" evidence="10">
    <location>
        <begin position="119"/>
        <end position="218"/>
    </location>
</feature>
<dbReference type="PANTHER" id="PTHR33751:SF9">
    <property type="entry name" value="CYTOCHROME C4"/>
    <property type="match status" value="1"/>
</dbReference>
<evidence type="ECO:0000256" key="6">
    <source>
        <dbReference type="ARBA" id="ARBA00022982"/>
    </source>
</evidence>
<comment type="subcellular location">
    <subcellularLocation>
        <location evidence="1">Periplasm</location>
    </subcellularLocation>
</comment>
<proteinExistence type="predicted"/>
<dbReference type="PANTHER" id="PTHR33751">
    <property type="entry name" value="CBB3-TYPE CYTOCHROME C OXIDASE SUBUNIT FIXP"/>
    <property type="match status" value="1"/>
</dbReference>
<evidence type="ECO:0000256" key="8">
    <source>
        <dbReference type="PROSITE-ProRule" id="PRU00433"/>
    </source>
</evidence>
<feature type="chain" id="PRO_5045052259" evidence="9">
    <location>
        <begin position="19"/>
        <end position="219"/>
    </location>
</feature>
<evidence type="ECO:0000259" key="10">
    <source>
        <dbReference type="PROSITE" id="PS51007"/>
    </source>
</evidence>
<dbReference type="Proteomes" id="UP001165498">
    <property type="component" value="Unassembled WGS sequence"/>
</dbReference>
<feature type="domain" description="Cytochrome c" evidence="10">
    <location>
        <begin position="31"/>
        <end position="109"/>
    </location>
</feature>
<keyword evidence="9" id="KW-0732">Signal</keyword>
<evidence type="ECO:0000256" key="2">
    <source>
        <dbReference type="ARBA" id="ARBA00022448"/>
    </source>
</evidence>
<dbReference type="InterPro" id="IPR024167">
    <property type="entry name" value="Cytochrome_c4-like"/>
</dbReference>
<evidence type="ECO:0000313" key="11">
    <source>
        <dbReference type="EMBL" id="MCQ4165817.1"/>
    </source>
</evidence>
<keyword evidence="3 8" id="KW-0349">Heme</keyword>
<keyword evidence="4 8" id="KW-0479">Metal-binding</keyword>
<keyword evidence="12" id="KW-1185">Reference proteome</keyword>
<name>A0ABT1QU40_9GAMM</name>
<comment type="caution">
    <text evidence="11">The sequence shown here is derived from an EMBL/GenBank/DDBJ whole genome shotgun (WGS) entry which is preliminary data.</text>
</comment>
<keyword evidence="2" id="KW-0813">Transport</keyword>
<dbReference type="InterPro" id="IPR009056">
    <property type="entry name" value="Cyt_c-like_dom"/>
</dbReference>
<dbReference type="SUPFAM" id="SSF46626">
    <property type="entry name" value="Cytochrome c"/>
    <property type="match status" value="2"/>
</dbReference>
<dbReference type="RefSeq" id="WP_255915007.1">
    <property type="nucleotide sequence ID" value="NZ_JANFQO010000012.1"/>
</dbReference>
<dbReference type="PIRSF" id="PIRSF000005">
    <property type="entry name" value="Cytochrome_c4"/>
    <property type="match status" value="1"/>
</dbReference>
<dbReference type="InterPro" id="IPR050597">
    <property type="entry name" value="Cytochrome_c_Oxidase_Subunit"/>
</dbReference>
<dbReference type="Pfam" id="PF00034">
    <property type="entry name" value="Cytochrom_C"/>
    <property type="match status" value="2"/>
</dbReference>
<evidence type="ECO:0000313" key="12">
    <source>
        <dbReference type="Proteomes" id="UP001165498"/>
    </source>
</evidence>
<evidence type="ECO:0000256" key="7">
    <source>
        <dbReference type="ARBA" id="ARBA00023004"/>
    </source>
</evidence>
<evidence type="ECO:0000256" key="1">
    <source>
        <dbReference type="ARBA" id="ARBA00004418"/>
    </source>
</evidence>
<evidence type="ECO:0000256" key="4">
    <source>
        <dbReference type="ARBA" id="ARBA00022723"/>
    </source>
</evidence>
<gene>
    <name evidence="11" type="ORF">NM961_13935</name>
</gene>
<organism evidence="11 12">
    <name type="scientific">Tahibacter harae</name>
    <dbReference type="NCBI Taxonomy" id="2963937"/>
    <lineage>
        <taxon>Bacteria</taxon>
        <taxon>Pseudomonadati</taxon>
        <taxon>Pseudomonadota</taxon>
        <taxon>Gammaproteobacteria</taxon>
        <taxon>Lysobacterales</taxon>
        <taxon>Rhodanobacteraceae</taxon>
        <taxon>Tahibacter</taxon>
    </lineage>
</organism>
<keyword evidence="7 8" id="KW-0408">Iron</keyword>
<reference evidence="11" key="1">
    <citation type="submission" date="2022-07" db="EMBL/GenBank/DDBJ databases">
        <title>Tahibacter sp., a new gammaproteobacterium isolated from the silt sample collected at pig farm.</title>
        <authorList>
            <person name="Chen H."/>
        </authorList>
    </citation>
    <scope>NUCLEOTIDE SEQUENCE</scope>
    <source>
        <strain evidence="11">P2K</strain>
    </source>
</reference>